<evidence type="ECO:0000313" key="5">
    <source>
        <dbReference type="EMBL" id="CAL5230020.1"/>
    </source>
</evidence>
<dbReference type="InterPro" id="IPR040446">
    <property type="entry name" value="RRP7"/>
</dbReference>
<comment type="caution">
    <text evidence="5">The sequence shown here is derived from an EMBL/GenBank/DDBJ whole genome shotgun (WGS) entry which is preliminary data.</text>
</comment>
<protein>
    <submittedName>
        <fullName evidence="5">G13463 protein</fullName>
    </submittedName>
</protein>
<dbReference type="CDD" id="cd12951">
    <property type="entry name" value="RRP7_Rrp7A"/>
    <property type="match status" value="1"/>
</dbReference>
<evidence type="ECO:0000256" key="3">
    <source>
        <dbReference type="SAM" id="Coils"/>
    </source>
</evidence>
<feature type="domain" description="RRM" evidence="4">
    <location>
        <begin position="39"/>
        <end position="111"/>
    </location>
</feature>
<dbReference type="PROSITE" id="PS50102">
    <property type="entry name" value="RRM"/>
    <property type="match status" value="1"/>
</dbReference>
<dbReference type="Gene3D" id="3.30.70.330">
    <property type="match status" value="1"/>
</dbReference>
<proteinExistence type="inferred from homology"/>
<dbReference type="EMBL" id="CAXHTA020000021">
    <property type="protein sequence ID" value="CAL5230020.1"/>
    <property type="molecule type" value="Genomic_DNA"/>
</dbReference>
<evidence type="ECO:0000259" key="4">
    <source>
        <dbReference type="PROSITE" id="PS50102"/>
    </source>
</evidence>
<feature type="coiled-coil region" evidence="3">
    <location>
        <begin position="129"/>
        <end position="160"/>
    </location>
</feature>
<dbReference type="Proteomes" id="UP001497392">
    <property type="component" value="Unassembled WGS sequence"/>
</dbReference>
<dbReference type="InterPro" id="IPR035979">
    <property type="entry name" value="RBD_domain_sf"/>
</dbReference>
<comment type="similarity">
    <text evidence="1">Belongs to the RRP7 family.</text>
</comment>
<keyword evidence="6" id="KW-1185">Reference proteome</keyword>
<sequence length="245" mass="27424">MVKESSDGFTALPLQITQGITYQRYLYLKQHEAEGAKSSGLFVAGVPFFHHDTRGVLQELFEGFGPVRDVVLHPSKSSAVVVFEKPGTRQKVLDAAQAKQLVQLKLQEPERAYGLKGLVEAHKACFPGNAVLRKRLDDWTEEFEDEEARKRREAAAAQEEQGWTVVKRRGGGRKSSDGQGAAVGGVALAAAQAIAAGKKEKHLTNFYRFQQKEKRRSELMDLREKFAEDKRRIAEMKAARKFKPV</sequence>
<keyword evidence="2" id="KW-0694">RNA-binding</keyword>
<dbReference type="InterPro" id="IPR000504">
    <property type="entry name" value="RRM_dom"/>
</dbReference>
<dbReference type="PANTHER" id="PTHR13191:SF0">
    <property type="entry name" value="RIBOSOMAL RNA-PROCESSING PROTEIN 7 HOMOLOG A-RELATED"/>
    <property type="match status" value="1"/>
</dbReference>
<dbReference type="PANTHER" id="PTHR13191">
    <property type="entry name" value="RIBOSOMAL RNA PROCESSING PROTEIN 7-RELATED"/>
    <property type="match status" value="1"/>
</dbReference>
<dbReference type="SUPFAM" id="SSF54928">
    <property type="entry name" value="RNA-binding domain, RBD"/>
    <property type="match status" value="1"/>
</dbReference>
<accession>A0ABP1GFG8</accession>
<dbReference type="InterPro" id="IPR024326">
    <property type="entry name" value="RRP7_C"/>
</dbReference>
<evidence type="ECO:0000256" key="1">
    <source>
        <dbReference type="ARBA" id="ARBA00006110"/>
    </source>
</evidence>
<dbReference type="Pfam" id="PF12923">
    <property type="entry name" value="RRP7"/>
    <property type="match status" value="1"/>
</dbReference>
<evidence type="ECO:0000313" key="6">
    <source>
        <dbReference type="Proteomes" id="UP001497392"/>
    </source>
</evidence>
<organism evidence="5 6">
    <name type="scientific">Coccomyxa viridis</name>
    <dbReference type="NCBI Taxonomy" id="1274662"/>
    <lineage>
        <taxon>Eukaryota</taxon>
        <taxon>Viridiplantae</taxon>
        <taxon>Chlorophyta</taxon>
        <taxon>core chlorophytes</taxon>
        <taxon>Trebouxiophyceae</taxon>
        <taxon>Trebouxiophyceae incertae sedis</taxon>
        <taxon>Coccomyxaceae</taxon>
        <taxon>Coccomyxa</taxon>
    </lineage>
</organism>
<reference evidence="5 6" key="1">
    <citation type="submission" date="2024-06" db="EMBL/GenBank/DDBJ databases">
        <authorList>
            <person name="Kraege A."/>
            <person name="Thomma B."/>
        </authorList>
    </citation>
    <scope>NUCLEOTIDE SEQUENCE [LARGE SCALE GENOMIC DNA]</scope>
</reference>
<keyword evidence="3" id="KW-0175">Coiled coil</keyword>
<gene>
    <name evidence="5" type="primary">g13463</name>
    <name evidence="5" type="ORF">VP750_LOCUS11926</name>
</gene>
<name>A0ABP1GFG8_9CHLO</name>
<evidence type="ECO:0000256" key="2">
    <source>
        <dbReference type="PROSITE-ProRule" id="PRU00176"/>
    </source>
</evidence>
<dbReference type="Gene3D" id="6.10.250.1770">
    <property type="match status" value="1"/>
</dbReference>
<dbReference type="InterPro" id="IPR012677">
    <property type="entry name" value="Nucleotide-bd_a/b_plait_sf"/>
</dbReference>